<dbReference type="Pfam" id="PF00041">
    <property type="entry name" value="fn3"/>
    <property type="match status" value="1"/>
</dbReference>
<accession>A0ABN7RYS2</accession>
<dbReference type="CDD" id="cd00063">
    <property type="entry name" value="FN3"/>
    <property type="match status" value="1"/>
</dbReference>
<keyword evidence="8" id="KW-1185">Reference proteome</keyword>
<evidence type="ECO:0000256" key="3">
    <source>
        <dbReference type="SAM" id="Phobius"/>
    </source>
</evidence>
<feature type="domain" description="Immunoglobulin" evidence="6">
    <location>
        <begin position="174"/>
        <end position="251"/>
    </location>
</feature>
<keyword evidence="3" id="KW-0472">Membrane</keyword>
<gene>
    <name evidence="7" type="ORF">OKIOD_LOCUS3683</name>
</gene>
<protein>
    <submittedName>
        <fullName evidence="7">Oidioi.mRNA.OKI2018_I69.PAR.g12125.t1.cds</fullName>
    </submittedName>
</protein>
<evidence type="ECO:0000313" key="7">
    <source>
        <dbReference type="EMBL" id="CAG5089204.1"/>
    </source>
</evidence>
<feature type="domain" description="Immunoglobulin" evidence="6">
    <location>
        <begin position="349"/>
        <end position="527"/>
    </location>
</feature>
<feature type="region of interest" description="Disordered" evidence="2">
    <location>
        <begin position="682"/>
        <end position="706"/>
    </location>
</feature>
<evidence type="ECO:0000256" key="1">
    <source>
        <dbReference type="ARBA" id="ARBA00023319"/>
    </source>
</evidence>
<dbReference type="SMART" id="SM00409">
    <property type="entry name" value="IG"/>
    <property type="match status" value="3"/>
</dbReference>
<evidence type="ECO:0000313" key="8">
    <source>
        <dbReference type="Proteomes" id="UP001158576"/>
    </source>
</evidence>
<feature type="transmembrane region" description="Helical" evidence="3">
    <location>
        <begin position="642"/>
        <end position="666"/>
    </location>
</feature>
<feature type="domain" description="Immunoglobulin" evidence="6">
    <location>
        <begin position="261"/>
        <end position="340"/>
    </location>
</feature>
<evidence type="ECO:0000256" key="2">
    <source>
        <dbReference type="SAM" id="MobiDB-lite"/>
    </source>
</evidence>
<keyword evidence="3" id="KW-1133">Transmembrane helix</keyword>
<evidence type="ECO:0000259" key="5">
    <source>
        <dbReference type="SMART" id="SM00408"/>
    </source>
</evidence>
<feature type="domain" description="Fibronectin type-III" evidence="4">
    <location>
        <begin position="529"/>
        <end position="625"/>
    </location>
</feature>
<dbReference type="SMART" id="SM00060">
    <property type="entry name" value="FN3"/>
    <property type="match status" value="2"/>
</dbReference>
<evidence type="ECO:0000259" key="6">
    <source>
        <dbReference type="SMART" id="SM00409"/>
    </source>
</evidence>
<reference evidence="7 8" key="1">
    <citation type="submission" date="2021-04" db="EMBL/GenBank/DDBJ databases">
        <authorList>
            <person name="Bliznina A."/>
        </authorList>
    </citation>
    <scope>NUCLEOTIDE SEQUENCE [LARGE SCALE GENOMIC DNA]</scope>
</reference>
<dbReference type="Pfam" id="PF13927">
    <property type="entry name" value="Ig_3"/>
    <property type="match status" value="2"/>
</dbReference>
<dbReference type="Gene3D" id="2.60.40.10">
    <property type="entry name" value="Immunoglobulins"/>
    <property type="match status" value="4"/>
</dbReference>
<dbReference type="SUPFAM" id="SSF48726">
    <property type="entry name" value="Immunoglobulin"/>
    <property type="match status" value="3"/>
</dbReference>
<name>A0ABN7RYS2_OIKDI</name>
<feature type="domain" description="Immunoglobulin subtype 2" evidence="5">
    <location>
        <begin position="267"/>
        <end position="324"/>
    </location>
</feature>
<proteinExistence type="predicted"/>
<dbReference type="PANTHER" id="PTHR45889:SF8">
    <property type="entry name" value="IG-LIKE DOMAIN-CONTAINING PROTEIN"/>
    <property type="match status" value="1"/>
</dbReference>
<dbReference type="PANTHER" id="PTHR45889">
    <property type="entry name" value="IG-LIKE DOMAIN-CONTAINING PROTEIN"/>
    <property type="match status" value="1"/>
</dbReference>
<dbReference type="InterPro" id="IPR003961">
    <property type="entry name" value="FN3_dom"/>
</dbReference>
<dbReference type="Proteomes" id="UP001158576">
    <property type="component" value="Chromosome PAR"/>
</dbReference>
<keyword evidence="3" id="KW-0812">Transmembrane</keyword>
<dbReference type="SMART" id="SM00408">
    <property type="entry name" value="IGc2"/>
    <property type="match status" value="3"/>
</dbReference>
<dbReference type="InterPro" id="IPR036179">
    <property type="entry name" value="Ig-like_dom_sf"/>
</dbReference>
<sequence>MACNSCILRIYIDLNSWVGFEYPSGANTDKLKQRKTKLASQNKIRTAVSIKDGSAGLSGDYKCSYGDQSKSISVTFNEKLTFDDSAEDANGKQLEVGTKSFDCKAQPSGLKYMWTVGSEEPKEGQTLDFGDGVTKDFDESTEYICEVTRASTGDYDQLIYKFSVVYAPEVTIPESSFVRKEGDSASLVCNVDAKPAADITWSRDGKVIEGQTETTLKLDNLTFADHNGKYKCTANNKIGKEASGEIDVTVVVPPKATITQGESVNVKEGDKLKLECTASGQPSPTKFIWTLPDGTQQPEGSTFKTDANSDHNGEFTCSAWNEVEGETYGPGNATIKVSVQYSPKNKSPSTTIYGVENKNTEMKCIISANPSATAFWKEDPDQKNTTTSTSDDPTETISTYTVLASKENFKTYTCSAKNDISDAEFVFELKKATPPAKPEAPTASDEQIMYQSITFNWKSPESVIPITSYKISYTDKDGNEKDTVSAGADTTMQLTGLKEETEYTFYITAQNEAGDSEKSEGVTLKTKKPVPPTVKITKNETVDTSMKFTYKIDVLGAENLKSIDIKYYEIKADGTKGTAVTKKFTASDFEFNKESKIGTANLTGLEAGKTYEAEITVFNDKIGSEPQKIKFEMKPGTGSSTVTVIGVMLGIIVVLLVFVDISCYYMRQGGLMMTCHKALCSQPEPKVPESTNEEAEKVPLAPENGK</sequence>
<dbReference type="EMBL" id="OU015568">
    <property type="protein sequence ID" value="CAG5089204.1"/>
    <property type="molecule type" value="Genomic_DNA"/>
</dbReference>
<feature type="domain" description="Immunoglobulin subtype 2" evidence="5">
    <location>
        <begin position="355"/>
        <end position="421"/>
    </location>
</feature>
<dbReference type="InterPro" id="IPR003598">
    <property type="entry name" value="Ig_sub2"/>
</dbReference>
<dbReference type="SUPFAM" id="SSF49265">
    <property type="entry name" value="Fibronectin type III"/>
    <property type="match status" value="1"/>
</dbReference>
<feature type="domain" description="Fibronectin type-III" evidence="4">
    <location>
        <begin position="435"/>
        <end position="516"/>
    </location>
</feature>
<dbReference type="InterPro" id="IPR013783">
    <property type="entry name" value="Ig-like_fold"/>
</dbReference>
<feature type="domain" description="Immunoglobulin subtype 2" evidence="5">
    <location>
        <begin position="180"/>
        <end position="239"/>
    </location>
</feature>
<dbReference type="InterPro" id="IPR003599">
    <property type="entry name" value="Ig_sub"/>
</dbReference>
<evidence type="ECO:0000259" key="4">
    <source>
        <dbReference type="SMART" id="SM00060"/>
    </source>
</evidence>
<dbReference type="InterPro" id="IPR036116">
    <property type="entry name" value="FN3_sf"/>
</dbReference>
<organism evidence="7 8">
    <name type="scientific">Oikopleura dioica</name>
    <name type="common">Tunicate</name>
    <dbReference type="NCBI Taxonomy" id="34765"/>
    <lineage>
        <taxon>Eukaryota</taxon>
        <taxon>Metazoa</taxon>
        <taxon>Chordata</taxon>
        <taxon>Tunicata</taxon>
        <taxon>Appendicularia</taxon>
        <taxon>Copelata</taxon>
        <taxon>Oikopleuridae</taxon>
        <taxon>Oikopleura</taxon>
    </lineage>
</organism>
<keyword evidence="1" id="KW-0393">Immunoglobulin domain</keyword>